<reference evidence="1 2" key="1">
    <citation type="submission" date="2015-06" db="EMBL/GenBank/DDBJ databases">
        <authorList>
            <person name="Hoefler B.C."/>
            <person name="Straight P.D."/>
        </authorList>
    </citation>
    <scope>NUCLEOTIDE SEQUENCE [LARGE SCALE GENOMIC DNA]</scope>
    <source>
        <strain evidence="1 2">NRRL 3427</strain>
    </source>
</reference>
<dbReference type="PATRIC" id="fig|1938.6.peg.4657"/>
<evidence type="ECO:0000313" key="1">
    <source>
        <dbReference type="EMBL" id="KOG22554.1"/>
    </source>
</evidence>
<name>A0A0L8K9T2_STRVR</name>
<dbReference type="EMBL" id="LGUP01000238">
    <property type="protein sequence ID" value="KOG22554.1"/>
    <property type="molecule type" value="Genomic_DNA"/>
</dbReference>
<comment type="caution">
    <text evidence="1">The sequence shown here is derived from an EMBL/GenBank/DDBJ whole genome shotgun (WGS) entry which is preliminary data.</text>
</comment>
<protein>
    <submittedName>
        <fullName evidence="1">Uncharacterized protein</fullName>
    </submittedName>
</protein>
<dbReference type="AlphaFoldDB" id="A0A0L8K9T2"/>
<evidence type="ECO:0000313" key="2">
    <source>
        <dbReference type="Proteomes" id="UP000037023"/>
    </source>
</evidence>
<organism evidence="1 2">
    <name type="scientific">Streptomyces viridochromogenes</name>
    <dbReference type="NCBI Taxonomy" id="1938"/>
    <lineage>
        <taxon>Bacteria</taxon>
        <taxon>Bacillati</taxon>
        <taxon>Actinomycetota</taxon>
        <taxon>Actinomycetes</taxon>
        <taxon>Kitasatosporales</taxon>
        <taxon>Streptomycetaceae</taxon>
        <taxon>Streptomyces</taxon>
    </lineage>
</organism>
<dbReference type="Proteomes" id="UP000037023">
    <property type="component" value="Unassembled WGS sequence"/>
</dbReference>
<accession>A0A0L8K9T2</accession>
<gene>
    <name evidence="1" type="ORF">ADK34_21640</name>
</gene>
<sequence length="59" mass="6323">MSAVSDREQVAAAVGEDQRDRFAVDRSGPYSRKCSAVVAGEWMKYPLSTSGSDASPITQ</sequence>
<proteinExistence type="predicted"/>